<dbReference type="InterPro" id="IPR006143">
    <property type="entry name" value="RND_pump_MFP"/>
</dbReference>
<comment type="caution">
    <text evidence="5">The sequence shown here is derived from an EMBL/GenBank/DDBJ whole genome shotgun (WGS) entry which is preliminary data.</text>
</comment>
<gene>
    <name evidence="5" type="ORF">HNR59_000967</name>
</gene>
<dbReference type="Pfam" id="PF25917">
    <property type="entry name" value="BSH_RND"/>
    <property type="match status" value="1"/>
</dbReference>
<dbReference type="InterPro" id="IPR058792">
    <property type="entry name" value="Beta-barrel_RND_2"/>
</dbReference>
<organism evidence="5 6">
    <name type="scientific">Aquamicrobium lusatiense</name>
    <dbReference type="NCBI Taxonomy" id="89772"/>
    <lineage>
        <taxon>Bacteria</taxon>
        <taxon>Pseudomonadati</taxon>
        <taxon>Pseudomonadota</taxon>
        <taxon>Alphaproteobacteria</taxon>
        <taxon>Hyphomicrobiales</taxon>
        <taxon>Phyllobacteriaceae</taxon>
        <taxon>Aquamicrobium</taxon>
    </lineage>
</organism>
<evidence type="ECO:0000313" key="6">
    <source>
        <dbReference type="Proteomes" id="UP000533306"/>
    </source>
</evidence>
<dbReference type="PROSITE" id="PS51257">
    <property type="entry name" value="PROKAR_LIPOPROTEIN"/>
    <property type="match status" value="1"/>
</dbReference>
<dbReference type="Gene3D" id="2.40.30.170">
    <property type="match status" value="1"/>
</dbReference>
<evidence type="ECO:0000259" key="4">
    <source>
        <dbReference type="Pfam" id="PF25954"/>
    </source>
</evidence>
<dbReference type="GO" id="GO:0015562">
    <property type="term" value="F:efflux transmembrane transporter activity"/>
    <property type="evidence" value="ECO:0007669"/>
    <property type="project" value="TreeGrafter"/>
</dbReference>
<dbReference type="SUPFAM" id="SSF111369">
    <property type="entry name" value="HlyD-like secretion proteins"/>
    <property type="match status" value="1"/>
</dbReference>
<evidence type="ECO:0000259" key="3">
    <source>
        <dbReference type="Pfam" id="PF25917"/>
    </source>
</evidence>
<proteinExistence type="inferred from homology"/>
<dbReference type="RefSeq" id="WP_183826747.1">
    <property type="nucleotide sequence ID" value="NZ_JACHEU010000001.1"/>
</dbReference>
<dbReference type="InterPro" id="IPR058625">
    <property type="entry name" value="MdtA-like_BSH"/>
</dbReference>
<dbReference type="Proteomes" id="UP000533306">
    <property type="component" value="Unassembled WGS sequence"/>
</dbReference>
<keyword evidence="6" id="KW-1185">Reference proteome</keyword>
<dbReference type="PANTHER" id="PTHR30469">
    <property type="entry name" value="MULTIDRUG RESISTANCE PROTEIN MDTA"/>
    <property type="match status" value="1"/>
</dbReference>
<dbReference type="GO" id="GO:1990281">
    <property type="term" value="C:efflux pump complex"/>
    <property type="evidence" value="ECO:0007669"/>
    <property type="project" value="TreeGrafter"/>
</dbReference>
<dbReference type="EMBL" id="JACHEU010000001">
    <property type="protein sequence ID" value="MBB6011622.1"/>
    <property type="molecule type" value="Genomic_DNA"/>
</dbReference>
<dbReference type="AlphaFoldDB" id="A0A7W9S013"/>
<protein>
    <submittedName>
        <fullName evidence="5">RND family efflux transporter MFP subunit</fullName>
    </submittedName>
</protein>
<dbReference type="Gene3D" id="2.40.420.20">
    <property type="match status" value="1"/>
</dbReference>
<dbReference type="Pfam" id="PF25954">
    <property type="entry name" value="Beta-barrel_RND_2"/>
    <property type="match status" value="1"/>
</dbReference>
<feature type="signal peptide" evidence="2">
    <location>
        <begin position="1"/>
        <end position="27"/>
    </location>
</feature>
<dbReference type="Gene3D" id="1.10.287.470">
    <property type="entry name" value="Helix hairpin bin"/>
    <property type="match status" value="1"/>
</dbReference>
<evidence type="ECO:0000256" key="2">
    <source>
        <dbReference type="SAM" id="SignalP"/>
    </source>
</evidence>
<dbReference type="NCBIfam" id="TIGR01730">
    <property type="entry name" value="RND_mfp"/>
    <property type="match status" value="1"/>
</dbReference>
<feature type="chain" id="PRO_5031501520" evidence="2">
    <location>
        <begin position="28"/>
        <end position="362"/>
    </location>
</feature>
<name>A0A7W9S013_9HYPH</name>
<evidence type="ECO:0000313" key="5">
    <source>
        <dbReference type="EMBL" id="MBB6011622.1"/>
    </source>
</evidence>
<keyword evidence="2" id="KW-0732">Signal</keyword>
<evidence type="ECO:0000256" key="1">
    <source>
        <dbReference type="ARBA" id="ARBA00009477"/>
    </source>
</evidence>
<reference evidence="5 6" key="1">
    <citation type="submission" date="2020-08" db="EMBL/GenBank/DDBJ databases">
        <title>Genomic Encyclopedia of Type Strains, Phase IV (KMG-IV): sequencing the most valuable type-strain genomes for metagenomic binning, comparative biology and taxonomic classification.</title>
        <authorList>
            <person name="Goeker M."/>
        </authorList>
    </citation>
    <scope>NUCLEOTIDE SEQUENCE [LARGE SCALE GENOMIC DNA]</scope>
    <source>
        <strain evidence="5 6">DSM 11099</strain>
    </source>
</reference>
<dbReference type="PANTHER" id="PTHR30469:SF15">
    <property type="entry name" value="HLYD FAMILY OF SECRETION PROTEINS"/>
    <property type="match status" value="1"/>
</dbReference>
<dbReference type="Gene3D" id="2.40.50.100">
    <property type="match status" value="1"/>
</dbReference>
<comment type="similarity">
    <text evidence="1">Belongs to the membrane fusion protein (MFP) (TC 8.A.1) family.</text>
</comment>
<sequence length="362" mass="38388">MIRSVFLRVLLASTPLLVLSACSEAEAPEPEAPPRPVIYTIVEPSPVAETGFTGTIEPRYSTALAFRVLGRLTSRPVNVGDLVQKGDTVAAIDPSALDLSVQSAKADLASAEAQFASAAASEERQSALLASRSVSQAVYDAARQARDSAAAGLEKARAGLNKAEDQRSYARLRPDFDGVVSEVHAEVGETVAAGQPVLTVARPDIREAVVDVPDRLNGLLSPGTEFEVRLQADPSVTGKGRVREVAPQADPQTRLRRVRIELQDPEPGFRLGATVRVAHRAAETAPVVLPPGALYEKDGATSVWLVDPQSLQVTRRAVAVTQRTQAGFVTDDVPVGSHVVTAGVHELVEGQKVRLAGEGKRN</sequence>
<accession>A0A7W9S013</accession>
<feature type="domain" description="Multidrug resistance protein MdtA-like barrel-sandwich hybrid" evidence="3">
    <location>
        <begin position="67"/>
        <end position="197"/>
    </location>
</feature>
<feature type="domain" description="CusB-like beta-barrel" evidence="4">
    <location>
        <begin position="209"/>
        <end position="281"/>
    </location>
</feature>